<evidence type="ECO:0008006" key="3">
    <source>
        <dbReference type="Google" id="ProtNLM"/>
    </source>
</evidence>
<dbReference type="Proteomes" id="UP000051084">
    <property type="component" value="Unassembled WGS sequence"/>
</dbReference>
<gene>
    <name evidence="1" type="ORF">FC21_GL000646</name>
</gene>
<dbReference type="RefSeq" id="WP_054653790.1">
    <property type="nucleotide sequence ID" value="NZ_AZGC01000001.1"/>
</dbReference>
<evidence type="ECO:0000313" key="2">
    <source>
        <dbReference type="Proteomes" id="UP000051084"/>
    </source>
</evidence>
<dbReference type="EMBL" id="AZGC01000001">
    <property type="protein sequence ID" value="KRL96562.1"/>
    <property type="molecule type" value="Genomic_DNA"/>
</dbReference>
<comment type="caution">
    <text evidence="1">The sequence shown here is derived from an EMBL/GenBank/DDBJ whole genome shotgun (WGS) entry which is preliminary data.</text>
</comment>
<dbReference type="PATRIC" id="fig|1423742.4.peg.671"/>
<dbReference type="Pfam" id="PF12363">
    <property type="entry name" value="Phage_TAC_12"/>
    <property type="match status" value="1"/>
</dbReference>
<organism evidence="1 2">
    <name type="scientific">Limosilactobacillus equigenerosi DSM 18793 = JCM 14505</name>
    <dbReference type="NCBI Taxonomy" id="1423742"/>
    <lineage>
        <taxon>Bacteria</taxon>
        <taxon>Bacillati</taxon>
        <taxon>Bacillota</taxon>
        <taxon>Bacilli</taxon>
        <taxon>Lactobacillales</taxon>
        <taxon>Lactobacillaceae</taxon>
        <taxon>Limosilactobacillus</taxon>
    </lineage>
</organism>
<keyword evidence="2" id="KW-1185">Reference proteome</keyword>
<protein>
    <recommendedName>
        <fullName evidence="3">Phage protein</fullName>
    </recommendedName>
</protein>
<accession>A0A0R1V0M3</accession>
<dbReference type="AlphaFoldDB" id="A0A0R1V0M3"/>
<dbReference type="InterPro" id="IPR024410">
    <property type="entry name" value="Phage_TAC_12"/>
</dbReference>
<dbReference type="OrthoDB" id="2067392at2"/>
<dbReference type="STRING" id="417373.GCA_001570685_01475"/>
<sequence length="112" mass="12289">MKIVLKDKEVELKFGVGFVRELDKLREIDNGKGIKFGAGLMLVLPMLKTLDPAALADVLLASAKATAKFKVSQSDVDNWVDEQANLEAVFDDVNEELTKSNAVKPILKKMTA</sequence>
<proteinExistence type="predicted"/>
<name>A0A0R1V0M3_9LACO</name>
<reference evidence="1 2" key="1">
    <citation type="journal article" date="2015" name="Genome Announc.">
        <title>Expanding the biotechnology potential of lactobacilli through comparative genomics of 213 strains and associated genera.</title>
        <authorList>
            <person name="Sun Z."/>
            <person name="Harris H.M."/>
            <person name="McCann A."/>
            <person name="Guo C."/>
            <person name="Argimon S."/>
            <person name="Zhang W."/>
            <person name="Yang X."/>
            <person name="Jeffery I.B."/>
            <person name="Cooney J.C."/>
            <person name="Kagawa T.F."/>
            <person name="Liu W."/>
            <person name="Song Y."/>
            <person name="Salvetti E."/>
            <person name="Wrobel A."/>
            <person name="Rasinkangas P."/>
            <person name="Parkhill J."/>
            <person name="Rea M.C."/>
            <person name="O'Sullivan O."/>
            <person name="Ritari J."/>
            <person name="Douillard F.P."/>
            <person name="Paul Ross R."/>
            <person name="Yang R."/>
            <person name="Briner A.E."/>
            <person name="Felis G.E."/>
            <person name="de Vos W.M."/>
            <person name="Barrangou R."/>
            <person name="Klaenhammer T.R."/>
            <person name="Caufield P.W."/>
            <person name="Cui Y."/>
            <person name="Zhang H."/>
            <person name="O'Toole P.W."/>
        </authorList>
    </citation>
    <scope>NUCLEOTIDE SEQUENCE [LARGE SCALE GENOMIC DNA]</scope>
    <source>
        <strain evidence="1 2">DSM 18793</strain>
    </source>
</reference>
<evidence type="ECO:0000313" key="1">
    <source>
        <dbReference type="EMBL" id="KRL96562.1"/>
    </source>
</evidence>